<organism evidence="7">
    <name type="scientific">Proteinivorax tanatarense</name>
    <dbReference type="NCBI Taxonomy" id="1260629"/>
    <lineage>
        <taxon>Bacteria</taxon>
        <taxon>Bacillati</taxon>
        <taxon>Bacillota</taxon>
        <taxon>Clostridia</taxon>
        <taxon>Eubacteriales</taxon>
        <taxon>Proteinivoracaceae</taxon>
        <taxon>Proteinivorax</taxon>
    </lineage>
</organism>
<evidence type="ECO:0000256" key="6">
    <source>
        <dbReference type="SAM" id="Phobius"/>
    </source>
</evidence>
<dbReference type="RefSeq" id="WP_350344538.1">
    <property type="nucleotide sequence ID" value="NZ_CP158367.1"/>
</dbReference>
<dbReference type="GO" id="GO:0016020">
    <property type="term" value="C:membrane"/>
    <property type="evidence" value="ECO:0007669"/>
    <property type="project" value="UniProtKB-SubCell"/>
</dbReference>
<evidence type="ECO:0000256" key="5">
    <source>
        <dbReference type="ARBA" id="ARBA00023136"/>
    </source>
</evidence>
<dbReference type="Gene3D" id="3.30.700.10">
    <property type="entry name" value="Glycoprotein, Type 4 Pilin"/>
    <property type="match status" value="1"/>
</dbReference>
<keyword evidence="5 6" id="KW-0472">Membrane</keyword>
<name>A0AAU7VP31_9FIRM</name>
<dbReference type="InterPro" id="IPR012902">
    <property type="entry name" value="N_methyl_site"/>
</dbReference>
<keyword evidence="3 6" id="KW-0812">Transmembrane</keyword>
<keyword evidence="2" id="KW-0488">Methylation</keyword>
<dbReference type="SUPFAM" id="SSF54523">
    <property type="entry name" value="Pili subunits"/>
    <property type="match status" value="1"/>
</dbReference>
<feature type="transmembrane region" description="Helical" evidence="6">
    <location>
        <begin position="12"/>
        <end position="31"/>
    </location>
</feature>
<dbReference type="PROSITE" id="PS00409">
    <property type="entry name" value="PROKAR_NTER_METHYL"/>
    <property type="match status" value="1"/>
</dbReference>
<sequence>MFKMLEKKEGFTLIELIVVIAIIGILAAIAVPRLGGFRDDAQSSADQATVRTVESAYATYLARVGDDKAVKWDSSNDAVWGEYLNEWPERIEAVELDSEGKIKVTGDAVPDDA</sequence>
<reference evidence="7" key="1">
    <citation type="journal article" date="2013" name="Extremophiles">
        <title>Proteinivorax tanatarense gen. nov., sp. nov., an anaerobic, haloalkaliphilic, proteolytic bacterium isolated from a decaying algal bloom, and proposal of Proteinivoraceae fam. nov.</title>
        <authorList>
            <person name="Kevbrin V."/>
            <person name="Boltyanskaya Y."/>
            <person name="Zhilina T."/>
            <person name="Kolganova T."/>
            <person name="Lavrentjeva E."/>
            <person name="Kuznetsov B."/>
        </authorList>
    </citation>
    <scope>NUCLEOTIDE SEQUENCE</scope>
    <source>
        <strain evidence="7">Z-910T</strain>
    </source>
</reference>
<proteinExistence type="predicted"/>
<dbReference type="NCBIfam" id="TIGR02532">
    <property type="entry name" value="IV_pilin_GFxxxE"/>
    <property type="match status" value="1"/>
</dbReference>
<dbReference type="InterPro" id="IPR045584">
    <property type="entry name" value="Pilin-like"/>
</dbReference>
<reference evidence="7" key="2">
    <citation type="submission" date="2024-06" db="EMBL/GenBank/DDBJ databases">
        <authorList>
            <person name="Petrova K.O."/>
            <person name="Toshchakov S.V."/>
            <person name="Boltjanskaja Y.V."/>
            <person name="Kevbrin V."/>
        </authorList>
    </citation>
    <scope>NUCLEOTIDE SEQUENCE</scope>
    <source>
        <strain evidence="7">Z-910T</strain>
    </source>
</reference>
<gene>
    <name evidence="7" type="ORF">PRVXT_000957</name>
</gene>
<dbReference type="PANTHER" id="PTHR30093">
    <property type="entry name" value="GENERAL SECRETION PATHWAY PROTEIN G"/>
    <property type="match status" value="1"/>
</dbReference>
<evidence type="ECO:0000256" key="4">
    <source>
        <dbReference type="ARBA" id="ARBA00022989"/>
    </source>
</evidence>
<evidence type="ECO:0000256" key="2">
    <source>
        <dbReference type="ARBA" id="ARBA00022481"/>
    </source>
</evidence>
<comment type="subcellular location">
    <subcellularLocation>
        <location evidence="1">Membrane</location>
        <topology evidence="1">Single-pass membrane protein</topology>
    </subcellularLocation>
</comment>
<dbReference type="AlphaFoldDB" id="A0AAU7VP31"/>
<keyword evidence="4 6" id="KW-1133">Transmembrane helix</keyword>
<accession>A0AAU7VP31</accession>
<protein>
    <submittedName>
        <fullName evidence="7">Prepilin-type N-terminal cleavage/methylation domain-containing protein</fullName>
    </submittedName>
</protein>
<evidence type="ECO:0000256" key="1">
    <source>
        <dbReference type="ARBA" id="ARBA00004167"/>
    </source>
</evidence>
<evidence type="ECO:0000313" key="7">
    <source>
        <dbReference type="EMBL" id="XBX75801.1"/>
    </source>
</evidence>
<dbReference type="EMBL" id="CP158367">
    <property type="protein sequence ID" value="XBX75801.1"/>
    <property type="molecule type" value="Genomic_DNA"/>
</dbReference>
<evidence type="ECO:0000256" key="3">
    <source>
        <dbReference type="ARBA" id="ARBA00022692"/>
    </source>
</evidence>
<dbReference type="Pfam" id="PF07963">
    <property type="entry name" value="N_methyl"/>
    <property type="match status" value="1"/>
</dbReference>
<dbReference type="PANTHER" id="PTHR30093:SF44">
    <property type="entry name" value="TYPE II SECRETION SYSTEM CORE PROTEIN G"/>
    <property type="match status" value="1"/>
</dbReference>